<protein>
    <submittedName>
        <fullName evidence="1">Uncharacterized protein</fullName>
    </submittedName>
</protein>
<reference evidence="1" key="1">
    <citation type="submission" date="2014-09" db="EMBL/GenBank/DDBJ databases">
        <authorList>
            <person name="Magalhaes I.L.F."/>
            <person name="Oliveira U."/>
            <person name="Santos F.R."/>
            <person name="Vidigal T.H.D.A."/>
            <person name="Brescovit A.D."/>
            <person name="Santos A.J."/>
        </authorList>
    </citation>
    <scope>NUCLEOTIDE SEQUENCE</scope>
    <source>
        <tissue evidence="1">Shoot tissue taken approximately 20 cm above the soil surface</tissue>
    </source>
</reference>
<dbReference type="AlphaFoldDB" id="A0A0A9D3R3"/>
<organism evidence="1">
    <name type="scientific">Arundo donax</name>
    <name type="common">Giant reed</name>
    <name type="synonym">Donax arundinaceus</name>
    <dbReference type="NCBI Taxonomy" id="35708"/>
    <lineage>
        <taxon>Eukaryota</taxon>
        <taxon>Viridiplantae</taxon>
        <taxon>Streptophyta</taxon>
        <taxon>Embryophyta</taxon>
        <taxon>Tracheophyta</taxon>
        <taxon>Spermatophyta</taxon>
        <taxon>Magnoliopsida</taxon>
        <taxon>Liliopsida</taxon>
        <taxon>Poales</taxon>
        <taxon>Poaceae</taxon>
        <taxon>PACMAD clade</taxon>
        <taxon>Arundinoideae</taxon>
        <taxon>Arundineae</taxon>
        <taxon>Arundo</taxon>
    </lineage>
</organism>
<reference evidence="1" key="2">
    <citation type="journal article" date="2015" name="Data Brief">
        <title>Shoot transcriptome of the giant reed, Arundo donax.</title>
        <authorList>
            <person name="Barrero R.A."/>
            <person name="Guerrero F.D."/>
            <person name="Moolhuijzen P."/>
            <person name="Goolsby J.A."/>
            <person name="Tidwell J."/>
            <person name="Bellgard S.E."/>
            <person name="Bellgard M.I."/>
        </authorList>
    </citation>
    <scope>NUCLEOTIDE SEQUENCE</scope>
    <source>
        <tissue evidence="1">Shoot tissue taken approximately 20 cm above the soil surface</tissue>
    </source>
</reference>
<dbReference type="EMBL" id="GBRH01216562">
    <property type="protein sequence ID" value="JAD81333.1"/>
    <property type="molecule type" value="Transcribed_RNA"/>
</dbReference>
<proteinExistence type="predicted"/>
<evidence type="ECO:0000313" key="1">
    <source>
        <dbReference type="EMBL" id="JAD81333.1"/>
    </source>
</evidence>
<name>A0A0A9D3R3_ARUDO</name>
<sequence length="69" mass="7786">MDGRKVNAGAKLAGSLTTTSRNGNVCLQAKLPKCSKTFTEPYISPALYNLYYFSFSPKTVIREYLYFFC</sequence>
<accession>A0A0A9D3R3</accession>